<dbReference type="GeneID" id="109485262"/>
<evidence type="ECO:0000256" key="2">
    <source>
        <dbReference type="ARBA" id="ARBA00022448"/>
    </source>
</evidence>
<comment type="subcellular location">
    <subcellularLocation>
        <location evidence="1">Endoplasmic reticulum membrane</location>
        <topology evidence="1">Single-pass type IV membrane protein</topology>
    </subcellularLocation>
</comment>
<dbReference type="KEGG" id="bbel:109485262"/>
<dbReference type="PANTHER" id="PTHR12825">
    <property type="entry name" value="BNIP1-RELATED"/>
    <property type="match status" value="1"/>
</dbReference>
<evidence type="ECO:0000313" key="13">
    <source>
        <dbReference type="Proteomes" id="UP000515135"/>
    </source>
</evidence>
<dbReference type="GO" id="GO:0005789">
    <property type="term" value="C:endoplasmic reticulum membrane"/>
    <property type="evidence" value="ECO:0007669"/>
    <property type="project" value="UniProtKB-SubCell"/>
</dbReference>
<dbReference type="Pfam" id="PF03908">
    <property type="entry name" value="Sec20"/>
    <property type="match status" value="1"/>
</dbReference>
<keyword evidence="5" id="KW-0931">ER-Golgi transport</keyword>
<dbReference type="AlphaFoldDB" id="A0A6P5ADB3"/>
<keyword evidence="8 11" id="KW-0472">Membrane</keyword>
<reference evidence="14" key="1">
    <citation type="submission" date="2025-08" db="UniProtKB">
        <authorList>
            <consortium name="RefSeq"/>
        </authorList>
    </citation>
    <scope>IDENTIFICATION</scope>
    <source>
        <tissue evidence="14">Gonad</tissue>
    </source>
</reference>
<evidence type="ECO:0000256" key="11">
    <source>
        <dbReference type="SAM" id="Phobius"/>
    </source>
</evidence>
<keyword evidence="7 10" id="KW-0175">Coiled coil</keyword>
<comment type="similarity">
    <text evidence="9">Belongs to the SEC20 family.</text>
</comment>
<accession>A0A6P5ADB3</accession>
<feature type="coiled-coil region" evidence="10">
    <location>
        <begin position="41"/>
        <end position="75"/>
    </location>
</feature>
<evidence type="ECO:0000313" key="14">
    <source>
        <dbReference type="RefSeq" id="XP_019644294.1"/>
    </source>
</evidence>
<feature type="transmembrane region" description="Helical" evidence="11">
    <location>
        <begin position="208"/>
        <end position="225"/>
    </location>
</feature>
<name>A0A6P5ADB3_BRABE</name>
<evidence type="ECO:0000256" key="3">
    <source>
        <dbReference type="ARBA" id="ARBA00022692"/>
    </source>
</evidence>
<dbReference type="PANTHER" id="PTHR12825:SF0">
    <property type="entry name" value="VESICLE TRANSPORT PROTEIN SEC20"/>
    <property type="match status" value="1"/>
</dbReference>
<evidence type="ECO:0000256" key="7">
    <source>
        <dbReference type="ARBA" id="ARBA00023054"/>
    </source>
</evidence>
<dbReference type="GO" id="GO:0006890">
    <property type="term" value="P:retrograde vesicle-mediated transport, Golgi to endoplasmic reticulum"/>
    <property type="evidence" value="ECO:0007669"/>
    <property type="project" value="InterPro"/>
</dbReference>
<dbReference type="GO" id="GO:0031201">
    <property type="term" value="C:SNARE complex"/>
    <property type="evidence" value="ECO:0007669"/>
    <property type="project" value="TreeGrafter"/>
</dbReference>
<proteinExistence type="inferred from homology"/>
<keyword evidence="13" id="KW-1185">Reference proteome</keyword>
<gene>
    <name evidence="14" type="primary">LOC109485262</name>
</gene>
<keyword evidence="2" id="KW-0813">Transport</keyword>
<evidence type="ECO:0000256" key="8">
    <source>
        <dbReference type="ARBA" id="ARBA00023136"/>
    </source>
</evidence>
<feature type="domain" description="Sec20 C-terminal" evidence="12">
    <location>
        <begin position="140"/>
        <end position="229"/>
    </location>
</feature>
<evidence type="ECO:0000256" key="1">
    <source>
        <dbReference type="ARBA" id="ARBA00004163"/>
    </source>
</evidence>
<keyword evidence="4" id="KW-0256">Endoplasmic reticulum</keyword>
<evidence type="ECO:0000259" key="12">
    <source>
        <dbReference type="Pfam" id="PF03908"/>
    </source>
</evidence>
<dbReference type="InterPro" id="IPR056173">
    <property type="entry name" value="Sec20_C"/>
</dbReference>
<evidence type="ECO:0000256" key="4">
    <source>
        <dbReference type="ARBA" id="ARBA00022824"/>
    </source>
</evidence>
<keyword evidence="6 11" id="KW-1133">Transmembrane helix</keyword>
<dbReference type="CDD" id="cd15865">
    <property type="entry name" value="SNARE_SEC20"/>
    <property type="match status" value="1"/>
</dbReference>
<dbReference type="Proteomes" id="UP000515135">
    <property type="component" value="Unplaced"/>
</dbReference>
<keyword evidence="3 11" id="KW-0812">Transmembrane</keyword>
<dbReference type="OrthoDB" id="46868at2759"/>
<organism evidence="13 14">
    <name type="scientific">Branchiostoma belcheri</name>
    <name type="common">Amphioxus</name>
    <dbReference type="NCBI Taxonomy" id="7741"/>
    <lineage>
        <taxon>Eukaryota</taxon>
        <taxon>Metazoa</taxon>
        <taxon>Chordata</taxon>
        <taxon>Cephalochordata</taxon>
        <taxon>Leptocardii</taxon>
        <taxon>Amphioxiformes</taxon>
        <taxon>Branchiostomatidae</taxon>
        <taxon>Branchiostoma</taxon>
    </lineage>
</organism>
<evidence type="ECO:0000256" key="5">
    <source>
        <dbReference type="ARBA" id="ARBA00022892"/>
    </source>
</evidence>
<sequence length="232" mass="26507">MAANGDEIGDVRVGVCVQEIVKHDLEAKAVVQDIWECGGPLHALNELNFAAKEKLKVLRERIEDLERLAREQDRETTKRLLLDDVENYKQQLISTQTTLRKANLACKMAIDRGEREDLFKGEDGEVRQRKHTKEQLTRTAGNITENLMSISRMMANNVKQSENTMHTLVSSSKTVGDTHEEFKSQGGTIQISRKLLSKYNRRELTDKLLIFLAVAFFFATVLYILKKRVFPS</sequence>
<evidence type="ECO:0000256" key="6">
    <source>
        <dbReference type="ARBA" id="ARBA00022989"/>
    </source>
</evidence>
<protein>
    <submittedName>
        <fullName evidence="14">Vesicle transport protein SEC20-like isoform X1</fullName>
    </submittedName>
</protein>
<evidence type="ECO:0000256" key="9">
    <source>
        <dbReference type="ARBA" id="ARBA00037934"/>
    </source>
</evidence>
<dbReference type="InterPro" id="IPR005606">
    <property type="entry name" value="Sec20"/>
</dbReference>
<dbReference type="RefSeq" id="XP_019644294.1">
    <property type="nucleotide sequence ID" value="XM_019788735.1"/>
</dbReference>
<evidence type="ECO:0000256" key="10">
    <source>
        <dbReference type="SAM" id="Coils"/>
    </source>
</evidence>
<dbReference type="GO" id="GO:0005484">
    <property type="term" value="F:SNAP receptor activity"/>
    <property type="evidence" value="ECO:0007669"/>
    <property type="project" value="InterPro"/>
</dbReference>